<name>A0A8K0GEA4_IGNLU</name>
<evidence type="ECO:0000313" key="11">
    <source>
        <dbReference type="Proteomes" id="UP000801492"/>
    </source>
</evidence>
<dbReference type="SMART" id="SM00456">
    <property type="entry name" value="WW"/>
    <property type="match status" value="1"/>
</dbReference>
<evidence type="ECO:0000256" key="4">
    <source>
        <dbReference type="ARBA" id="ARBA00022833"/>
    </source>
</evidence>
<sequence>MKYCYRMTLFLSEAFNRICSSYIRKILFKRADYWKSQDRKYCDFCKCWIADNKPSIEFHEKGRRHKENVAKRLRAIQKKSRRDEKESIRIDAALQHMEAAALEAYRKDVESNADLTSMAINKKVQDNNLTINSGKKLWHEAKSPSGQTYYWNILTNESIWEPPSEGYLSLAEQKENVNEATKKQFKAIQKHELIQERLRSQEEKQQQEEERARLAREKLKERRAEELPAVVAAPILPQEKPSPYGQWKTVKVSEPTIDLQLPKQTEYEPVIMEPEPEPTPREFKEKVVESLGSGNEGFKKRKFGGSAKRNTRQRLDDD</sequence>
<dbReference type="Pfam" id="PF00397">
    <property type="entry name" value="WW"/>
    <property type="match status" value="1"/>
</dbReference>
<dbReference type="SUPFAM" id="SSF51045">
    <property type="entry name" value="WW domain"/>
    <property type="match status" value="1"/>
</dbReference>
<feature type="domain" description="Matrin-type" evidence="9">
    <location>
        <begin position="40"/>
        <end position="71"/>
    </location>
</feature>
<evidence type="ECO:0000259" key="9">
    <source>
        <dbReference type="PROSITE" id="PS50171"/>
    </source>
</evidence>
<reference evidence="10" key="1">
    <citation type="submission" date="2019-08" db="EMBL/GenBank/DDBJ databases">
        <title>The genome of the North American firefly Photinus pyralis.</title>
        <authorList>
            <consortium name="Photinus pyralis genome working group"/>
            <person name="Fallon T.R."/>
            <person name="Sander Lower S.E."/>
            <person name="Weng J.-K."/>
        </authorList>
    </citation>
    <scope>NUCLEOTIDE SEQUENCE</scope>
    <source>
        <strain evidence="10">TRF0915ILg1</strain>
        <tissue evidence="10">Whole body</tissue>
    </source>
</reference>
<dbReference type="InterPro" id="IPR000690">
    <property type="entry name" value="Matrin/U1-C_Znf_C2H2"/>
</dbReference>
<comment type="caution">
    <text evidence="10">The sequence shown here is derived from an EMBL/GenBank/DDBJ whole genome shotgun (WGS) entry which is preliminary data.</text>
</comment>
<dbReference type="PANTHER" id="PTHR13173">
    <property type="entry name" value="WW DOMAIN BINDING PROTEIN 4"/>
    <property type="match status" value="1"/>
</dbReference>
<dbReference type="SUPFAM" id="SSF57667">
    <property type="entry name" value="beta-beta-alpha zinc fingers"/>
    <property type="match status" value="1"/>
</dbReference>
<dbReference type="Gene3D" id="3.30.160.60">
    <property type="entry name" value="Classic Zinc Finger"/>
    <property type="match status" value="1"/>
</dbReference>
<dbReference type="GO" id="GO:0008270">
    <property type="term" value="F:zinc ion binding"/>
    <property type="evidence" value="ECO:0007669"/>
    <property type="project" value="UniProtKB-KW"/>
</dbReference>
<proteinExistence type="predicted"/>
<dbReference type="PROSITE" id="PS50020">
    <property type="entry name" value="WW_DOMAIN_2"/>
    <property type="match status" value="1"/>
</dbReference>
<dbReference type="GO" id="GO:0003723">
    <property type="term" value="F:RNA binding"/>
    <property type="evidence" value="ECO:0007669"/>
    <property type="project" value="TreeGrafter"/>
</dbReference>
<keyword evidence="11" id="KW-1185">Reference proteome</keyword>
<evidence type="ECO:0000256" key="5">
    <source>
        <dbReference type="ARBA" id="ARBA00023242"/>
    </source>
</evidence>
<dbReference type="InterPro" id="IPR036020">
    <property type="entry name" value="WW_dom_sf"/>
</dbReference>
<dbReference type="PANTHER" id="PTHR13173:SF10">
    <property type="entry name" value="WW DOMAIN-BINDING PROTEIN 4"/>
    <property type="match status" value="1"/>
</dbReference>
<feature type="coiled-coil region" evidence="6">
    <location>
        <begin position="188"/>
        <end position="225"/>
    </location>
</feature>
<keyword evidence="5" id="KW-0539">Nucleus</keyword>
<dbReference type="InterPro" id="IPR040023">
    <property type="entry name" value="WBP4"/>
</dbReference>
<evidence type="ECO:0000256" key="6">
    <source>
        <dbReference type="SAM" id="Coils"/>
    </source>
</evidence>
<dbReference type="Pfam" id="PF06220">
    <property type="entry name" value="zf-U1"/>
    <property type="match status" value="1"/>
</dbReference>
<dbReference type="InterPro" id="IPR001202">
    <property type="entry name" value="WW_dom"/>
</dbReference>
<evidence type="ECO:0000256" key="2">
    <source>
        <dbReference type="ARBA" id="ARBA00022723"/>
    </source>
</evidence>
<feature type="compositionally biased region" description="Basic and acidic residues" evidence="7">
    <location>
        <begin position="278"/>
        <end position="288"/>
    </location>
</feature>
<dbReference type="InterPro" id="IPR036236">
    <property type="entry name" value="Znf_C2H2_sf"/>
</dbReference>
<accession>A0A8K0GEA4</accession>
<keyword evidence="3" id="KW-0863">Zinc-finger</keyword>
<dbReference type="Gene3D" id="2.20.70.10">
    <property type="match status" value="1"/>
</dbReference>
<dbReference type="OrthoDB" id="191651at2759"/>
<dbReference type="GO" id="GO:0071011">
    <property type="term" value="C:precatalytic spliceosome"/>
    <property type="evidence" value="ECO:0007669"/>
    <property type="project" value="TreeGrafter"/>
</dbReference>
<feature type="domain" description="WW" evidence="8">
    <location>
        <begin position="138"/>
        <end position="165"/>
    </location>
</feature>
<dbReference type="SMART" id="SM00451">
    <property type="entry name" value="ZnF_U1"/>
    <property type="match status" value="1"/>
</dbReference>
<evidence type="ECO:0000256" key="1">
    <source>
        <dbReference type="ARBA" id="ARBA00004123"/>
    </source>
</evidence>
<dbReference type="AlphaFoldDB" id="A0A8K0GEA4"/>
<dbReference type="Proteomes" id="UP000801492">
    <property type="component" value="Unassembled WGS sequence"/>
</dbReference>
<dbReference type="InterPro" id="IPR013085">
    <property type="entry name" value="U1-CZ_Znf_C2H2"/>
</dbReference>
<dbReference type="GO" id="GO:0000398">
    <property type="term" value="P:mRNA splicing, via spliceosome"/>
    <property type="evidence" value="ECO:0007669"/>
    <property type="project" value="InterPro"/>
</dbReference>
<keyword evidence="2" id="KW-0479">Metal-binding</keyword>
<organism evidence="10 11">
    <name type="scientific">Ignelater luminosus</name>
    <name type="common">Cucubano</name>
    <name type="synonym">Pyrophorus luminosus</name>
    <dbReference type="NCBI Taxonomy" id="2038154"/>
    <lineage>
        <taxon>Eukaryota</taxon>
        <taxon>Metazoa</taxon>
        <taxon>Ecdysozoa</taxon>
        <taxon>Arthropoda</taxon>
        <taxon>Hexapoda</taxon>
        <taxon>Insecta</taxon>
        <taxon>Pterygota</taxon>
        <taxon>Neoptera</taxon>
        <taxon>Endopterygota</taxon>
        <taxon>Coleoptera</taxon>
        <taxon>Polyphaga</taxon>
        <taxon>Elateriformia</taxon>
        <taxon>Elateroidea</taxon>
        <taxon>Elateridae</taxon>
        <taxon>Agrypninae</taxon>
        <taxon>Pyrophorini</taxon>
        <taxon>Ignelater</taxon>
    </lineage>
</organism>
<keyword evidence="6" id="KW-0175">Coiled coil</keyword>
<evidence type="ECO:0000313" key="10">
    <source>
        <dbReference type="EMBL" id="KAF2895093.1"/>
    </source>
</evidence>
<gene>
    <name evidence="10" type="ORF">ILUMI_11081</name>
</gene>
<dbReference type="EMBL" id="VTPC01006248">
    <property type="protein sequence ID" value="KAF2895093.1"/>
    <property type="molecule type" value="Genomic_DNA"/>
</dbReference>
<dbReference type="CDD" id="cd00201">
    <property type="entry name" value="WW"/>
    <property type="match status" value="1"/>
</dbReference>
<protein>
    <recommendedName>
        <fullName evidence="12">WW domain-binding protein 4</fullName>
    </recommendedName>
</protein>
<comment type="subcellular location">
    <subcellularLocation>
        <location evidence="1">Nucleus</location>
    </subcellularLocation>
</comment>
<evidence type="ECO:0008006" key="12">
    <source>
        <dbReference type="Google" id="ProtNLM"/>
    </source>
</evidence>
<evidence type="ECO:0000259" key="8">
    <source>
        <dbReference type="PROSITE" id="PS50020"/>
    </source>
</evidence>
<dbReference type="InterPro" id="IPR003604">
    <property type="entry name" value="Matrin/U1-like-C_Znf_C2H2"/>
</dbReference>
<dbReference type="PROSITE" id="PS50171">
    <property type="entry name" value="ZF_MATRIN"/>
    <property type="match status" value="1"/>
</dbReference>
<keyword evidence="4" id="KW-0862">Zinc</keyword>
<evidence type="ECO:0000256" key="7">
    <source>
        <dbReference type="SAM" id="MobiDB-lite"/>
    </source>
</evidence>
<feature type="region of interest" description="Disordered" evidence="7">
    <location>
        <begin position="259"/>
        <end position="318"/>
    </location>
</feature>
<evidence type="ECO:0000256" key="3">
    <source>
        <dbReference type="ARBA" id="ARBA00022771"/>
    </source>
</evidence>